<feature type="region of interest" description="Disordered" evidence="2">
    <location>
        <begin position="1"/>
        <end position="65"/>
    </location>
</feature>
<proteinExistence type="inferred from homology"/>
<evidence type="ECO:0000259" key="3">
    <source>
        <dbReference type="Pfam" id="PF00501"/>
    </source>
</evidence>
<evidence type="ECO:0000256" key="1">
    <source>
        <dbReference type="ARBA" id="ARBA00006432"/>
    </source>
</evidence>
<evidence type="ECO:0000313" key="5">
    <source>
        <dbReference type="Proteomes" id="UP000196138"/>
    </source>
</evidence>
<dbReference type="Gene3D" id="3.40.50.12780">
    <property type="entry name" value="N-terminal domain of ligase-like"/>
    <property type="match status" value="1"/>
</dbReference>
<dbReference type="GO" id="GO:0005886">
    <property type="term" value="C:plasma membrane"/>
    <property type="evidence" value="ECO:0007669"/>
    <property type="project" value="TreeGrafter"/>
</dbReference>
<feature type="compositionally biased region" description="Low complexity" evidence="2">
    <location>
        <begin position="30"/>
        <end position="45"/>
    </location>
</feature>
<dbReference type="SUPFAM" id="SSF56801">
    <property type="entry name" value="Acetyl-CoA synthetase-like"/>
    <property type="match status" value="1"/>
</dbReference>
<gene>
    <name evidence="4" type="ORF">CCO03_03235</name>
</gene>
<dbReference type="InterPro" id="IPR045851">
    <property type="entry name" value="AMP-bd_C_sf"/>
</dbReference>
<dbReference type="Gene3D" id="3.30.300.30">
    <property type="match status" value="1"/>
</dbReference>
<dbReference type="Proteomes" id="UP000196138">
    <property type="component" value="Chromosome"/>
</dbReference>
<evidence type="ECO:0000313" key="4">
    <source>
        <dbReference type="EMBL" id="ARU03827.1"/>
    </source>
</evidence>
<keyword evidence="5" id="KW-1185">Reference proteome</keyword>
<accession>A0A1Y0EJR7</accession>
<evidence type="ECO:0000256" key="2">
    <source>
        <dbReference type="SAM" id="MobiDB-lite"/>
    </source>
</evidence>
<dbReference type="GO" id="GO:0070566">
    <property type="term" value="F:adenylyltransferase activity"/>
    <property type="evidence" value="ECO:0007669"/>
    <property type="project" value="TreeGrafter"/>
</dbReference>
<feature type="domain" description="AMP-dependent synthetase/ligase" evidence="3">
    <location>
        <begin position="86"/>
        <end position="442"/>
    </location>
</feature>
<dbReference type="PANTHER" id="PTHR22754">
    <property type="entry name" value="DISCO-INTERACTING PROTEIN 2 DIP2 -RELATED"/>
    <property type="match status" value="1"/>
</dbReference>
<dbReference type="GO" id="GO:0006633">
    <property type="term" value="P:fatty acid biosynthetic process"/>
    <property type="evidence" value="ECO:0007669"/>
    <property type="project" value="TreeGrafter"/>
</dbReference>
<dbReference type="EMBL" id="CP021455">
    <property type="protein sequence ID" value="ARU03827.1"/>
    <property type="molecule type" value="Genomic_DNA"/>
</dbReference>
<reference evidence="4 5" key="1">
    <citation type="submission" date="2017-05" db="EMBL/GenBank/DDBJ databases">
        <authorList>
            <person name="Song R."/>
            <person name="Chenine A.L."/>
            <person name="Ruprecht R.M."/>
        </authorList>
    </citation>
    <scope>NUCLEOTIDE SEQUENCE [LARGE SCALE GENOMIC DNA]</scope>
    <source>
        <strain evidence="4 5">DSM 26136</strain>
    </source>
</reference>
<dbReference type="AlphaFoldDB" id="A0A1Y0EJR7"/>
<sequence length="587" mass="62006">MRRPFVSCSRPCSAHGFSAGGPTPSPCTWPASGAGPSSSSGASPPLRRMPGPEAGNPPASLAEGLARAASSPAGLRLFNGRGQLTAELSYRALNQQARVRATQLRALAGAGPRPAVVGLIAHTSLSFITDFLACQWAGLLPCPLPPPTVALGVGPYVERTLRMLAAVQASALLLDASHTPLQAAFERQAESIAPGLRVVPTDSLPAAADTVGLQPLQGSDAAYIQFSSGTTNAPKGIEISQRAICHNLHAILHAGLRIQPDDRAFSWLPLYHDMGLVGFLLAPILGAVPLDLLPPQAFARHPQLWPRLMAELRSTICFAPSFAWGLAADRTPPDQASALRLKLRVAGVGGDVVREHDLHRFATRFDVSGFSAGQFHPCYGLAEATLAVSMGPASVDAHGRSTSGTPLPGWDIRIVDDAGAPLPAMQTGRIHLRGPALMTGYWQHGRLSPVSPQDWFATEDLGHLTPAGELVVTGRLQSLLVIRGRNVHAEAVEAAVCAQLQLAHGTVMALQEARAPGESMALVVLVECPVQDPDQRRQWADTARRAAFSASGDAAEIRLVAPRTVKLTTSGKIARQMTLDHLRQGHD</sequence>
<organism evidence="4 5">
    <name type="scientific">Comamonas serinivorans</name>
    <dbReference type="NCBI Taxonomy" id="1082851"/>
    <lineage>
        <taxon>Bacteria</taxon>
        <taxon>Pseudomonadati</taxon>
        <taxon>Pseudomonadota</taxon>
        <taxon>Betaproteobacteria</taxon>
        <taxon>Burkholderiales</taxon>
        <taxon>Comamonadaceae</taxon>
        <taxon>Comamonas</taxon>
    </lineage>
</organism>
<dbReference type="Pfam" id="PF00501">
    <property type="entry name" value="AMP-binding"/>
    <property type="match status" value="1"/>
</dbReference>
<dbReference type="PANTHER" id="PTHR22754:SF32">
    <property type="entry name" value="DISCO-INTERACTING PROTEIN 2"/>
    <property type="match status" value="1"/>
</dbReference>
<dbReference type="KEGG" id="cser:CCO03_03235"/>
<comment type="similarity">
    <text evidence="1">Belongs to the ATP-dependent AMP-binding enzyme family.</text>
</comment>
<dbReference type="InterPro" id="IPR042099">
    <property type="entry name" value="ANL_N_sf"/>
</dbReference>
<name>A0A1Y0EJR7_9BURK</name>
<protein>
    <recommendedName>
        <fullName evidence="3">AMP-dependent synthetase/ligase domain-containing protein</fullName>
    </recommendedName>
</protein>
<dbReference type="InterPro" id="IPR000873">
    <property type="entry name" value="AMP-dep_synth/lig_dom"/>
</dbReference>